<dbReference type="InterPro" id="IPR036737">
    <property type="entry name" value="OmpA-like_sf"/>
</dbReference>
<feature type="domain" description="OmpA-like" evidence="9">
    <location>
        <begin position="128"/>
        <end position="248"/>
    </location>
</feature>
<gene>
    <name evidence="10" type="primary">motD</name>
    <name evidence="10" type="ORF">JJB74_20500</name>
</gene>
<evidence type="ECO:0000256" key="7">
    <source>
        <dbReference type="PROSITE-ProRule" id="PRU00473"/>
    </source>
</evidence>
<evidence type="ECO:0000256" key="3">
    <source>
        <dbReference type="ARBA" id="ARBA00022475"/>
    </source>
</evidence>
<evidence type="ECO:0000259" key="9">
    <source>
        <dbReference type="PROSITE" id="PS51123"/>
    </source>
</evidence>
<evidence type="ECO:0000256" key="1">
    <source>
        <dbReference type="ARBA" id="ARBA00004162"/>
    </source>
</evidence>
<dbReference type="CDD" id="cd07185">
    <property type="entry name" value="OmpA_C-like"/>
    <property type="match status" value="1"/>
</dbReference>
<keyword evidence="5 8" id="KW-1133">Transmembrane helix</keyword>
<keyword evidence="11" id="KW-1185">Reference proteome</keyword>
<evidence type="ECO:0000313" key="11">
    <source>
        <dbReference type="Proteomes" id="UP000622890"/>
    </source>
</evidence>
<keyword evidence="4 8" id="KW-0812">Transmembrane</keyword>
<accession>A0A934T1I4</accession>
<sequence>MRRRRRGEDNDDHDSRERWVISYADFITLLFAFFVVMYAGSTINERKTQAVSGAIGSAFGKLPVINELPRDSIVPELPLLPRTMPYRSRVNENAVRREREQMSSMARDLLTALNPLAERGMVRVTQGQRGITVEINASMLFQPGEARLSPQAVNALFAVAAVLRNDGHAIQVEGHTDNAPIANALYASNWELSAVRAGSVVRLFVDSGIAPQRLVAIGHGDTRPIASNDTPEGRMRNRRVQLMVMSNLPEDAKAEGRP</sequence>
<organism evidence="10 11">
    <name type="scientific">Noviherbaspirillum pedocola</name>
    <dbReference type="NCBI Taxonomy" id="2801341"/>
    <lineage>
        <taxon>Bacteria</taxon>
        <taxon>Pseudomonadati</taxon>
        <taxon>Pseudomonadota</taxon>
        <taxon>Betaproteobacteria</taxon>
        <taxon>Burkholderiales</taxon>
        <taxon>Oxalobacteraceae</taxon>
        <taxon>Noviherbaspirillum</taxon>
    </lineage>
</organism>
<dbReference type="Pfam" id="PF13677">
    <property type="entry name" value="MotB_plug"/>
    <property type="match status" value="1"/>
</dbReference>
<dbReference type="PANTHER" id="PTHR30329">
    <property type="entry name" value="STATOR ELEMENT OF FLAGELLAR MOTOR COMPLEX"/>
    <property type="match status" value="1"/>
</dbReference>
<keyword evidence="10" id="KW-0969">Cilium</keyword>
<protein>
    <submittedName>
        <fullName evidence="10">Flagellar motor protein MotD</fullName>
    </submittedName>
</protein>
<dbReference type="Proteomes" id="UP000622890">
    <property type="component" value="Unassembled WGS sequence"/>
</dbReference>
<evidence type="ECO:0000256" key="6">
    <source>
        <dbReference type="ARBA" id="ARBA00023136"/>
    </source>
</evidence>
<evidence type="ECO:0000313" key="10">
    <source>
        <dbReference type="EMBL" id="MBK4737009.1"/>
    </source>
</evidence>
<dbReference type="PANTHER" id="PTHR30329:SF20">
    <property type="entry name" value="EXPORTED PROTEIN"/>
    <property type="match status" value="1"/>
</dbReference>
<comment type="subcellular location">
    <subcellularLocation>
        <location evidence="1">Cell membrane</location>
        <topology evidence="1">Single-pass membrane protein</topology>
    </subcellularLocation>
</comment>
<dbReference type="PROSITE" id="PS51123">
    <property type="entry name" value="OMPA_2"/>
    <property type="match status" value="1"/>
</dbReference>
<dbReference type="InterPro" id="IPR006665">
    <property type="entry name" value="OmpA-like"/>
</dbReference>
<evidence type="ECO:0000256" key="2">
    <source>
        <dbReference type="ARBA" id="ARBA00008914"/>
    </source>
</evidence>
<reference evidence="10" key="1">
    <citation type="submission" date="2021-01" db="EMBL/GenBank/DDBJ databases">
        <title>Genome sequence of strain Noviherbaspirillum sp. DKR-6.</title>
        <authorList>
            <person name="Chaudhary D.K."/>
        </authorList>
    </citation>
    <scope>NUCLEOTIDE SEQUENCE</scope>
    <source>
        <strain evidence="10">DKR-6</strain>
    </source>
</reference>
<evidence type="ECO:0000256" key="8">
    <source>
        <dbReference type="SAM" id="Phobius"/>
    </source>
</evidence>
<comment type="similarity">
    <text evidence="2">Belongs to the MotB family.</text>
</comment>
<dbReference type="NCBIfam" id="NF006541">
    <property type="entry name" value="PRK09038.1"/>
    <property type="match status" value="1"/>
</dbReference>
<dbReference type="EMBL" id="JAEPBG010000009">
    <property type="protein sequence ID" value="MBK4737009.1"/>
    <property type="molecule type" value="Genomic_DNA"/>
</dbReference>
<proteinExistence type="inferred from homology"/>
<comment type="caution">
    <text evidence="10">The sequence shown here is derived from an EMBL/GenBank/DDBJ whole genome shotgun (WGS) entry which is preliminary data.</text>
</comment>
<dbReference type="InterPro" id="IPR025713">
    <property type="entry name" value="MotB-like_N_dom"/>
</dbReference>
<dbReference type="SUPFAM" id="SSF103088">
    <property type="entry name" value="OmpA-like"/>
    <property type="match status" value="1"/>
</dbReference>
<dbReference type="AlphaFoldDB" id="A0A934T1I4"/>
<keyword evidence="10" id="KW-0282">Flagellum</keyword>
<dbReference type="Pfam" id="PF00691">
    <property type="entry name" value="OmpA"/>
    <property type="match status" value="1"/>
</dbReference>
<dbReference type="RefSeq" id="WP_200594956.1">
    <property type="nucleotide sequence ID" value="NZ_JAEPBG010000009.1"/>
</dbReference>
<dbReference type="GO" id="GO:0005886">
    <property type="term" value="C:plasma membrane"/>
    <property type="evidence" value="ECO:0007669"/>
    <property type="project" value="UniProtKB-SubCell"/>
</dbReference>
<dbReference type="Gene3D" id="3.30.1330.60">
    <property type="entry name" value="OmpA-like domain"/>
    <property type="match status" value="1"/>
</dbReference>
<keyword evidence="6 7" id="KW-0472">Membrane</keyword>
<keyword evidence="10" id="KW-0966">Cell projection</keyword>
<dbReference type="InterPro" id="IPR050330">
    <property type="entry name" value="Bact_OuterMem_StrucFunc"/>
</dbReference>
<keyword evidence="3" id="KW-1003">Cell membrane</keyword>
<evidence type="ECO:0000256" key="4">
    <source>
        <dbReference type="ARBA" id="ARBA00022692"/>
    </source>
</evidence>
<evidence type="ECO:0000256" key="5">
    <source>
        <dbReference type="ARBA" id="ARBA00022989"/>
    </source>
</evidence>
<name>A0A934T1I4_9BURK</name>
<feature type="transmembrane region" description="Helical" evidence="8">
    <location>
        <begin position="20"/>
        <end position="40"/>
    </location>
</feature>